<protein>
    <submittedName>
        <fullName evidence="1">Uncharacterized protein</fullName>
    </submittedName>
</protein>
<reference evidence="1 2" key="1">
    <citation type="submission" date="2018-06" db="EMBL/GenBank/DDBJ databases">
        <title>Bacteria isolated from soil of Wuhan.</title>
        <authorList>
            <person name="Xiang W."/>
            <person name="Huang C."/>
        </authorList>
    </citation>
    <scope>NUCLEOTIDE SEQUENCE [LARGE SCALE GENOMIC DNA]</scope>
    <source>
        <strain evidence="2">xwS4</strain>
    </source>
</reference>
<evidence type="ECO:0000313" key="1">
    <source>
        <dbReference type="EMBL" id="NWL49043.1"/>
    </source>
</evidence>
<organism evidence="1 2">
    <name type="scientific">Pseudomonas hunanensis</name>
    <dbReference type="NCBI Taxonomy" id="1247546"/>
    <lineage>
        <taxon>Bacteria</taxon>
        <taxon>Pseudomonadati</taxon>
        <taxon>Pseudomonadota</taxon>
        <taxon>Gammaproteobacteria</taxon>
        <taxon>Pseudomonadales</taxon>
        <taxon>Pseudomonadaceae</taxon>
        <taxon>Pseudomonas</taxon>
    </lineage>
</organism>
<sequence>MRLSNKRPIIAIDRRHFCLYLSHATCGFFGETGQVPTVEVPRQRPRLSARPFFITARPDIATNFYPSFLSNLYERSKLLAGTSCYLRQMMSGLSKLTMIGELSVAIIDCAGPPLTVVMEPSALSSRCGQQGKMHVAQCITTVITLISGTARDER</sequence>
<dbReference type="AlphaFoldDB" id="A0ABD6N707"/>
<dbReference type="Proteomes" id="UP000704738">
    <property type="component" value="Unassembled WGS sequence"/>
</dbReference>
<accession>A0ABD6N707</accession>
<dbReference type="EMBL" id="QJRE01000117">
    <property type="protein sequence ID" value="NWL49043.1"/>
    <property type="molecule type" value="Genomic_DNA"/>
</dbReference>
<comment type="caution">
    <text evidence="1">The sequence shown here is derived from an EMBL/GenBank/DDBJ whole genome shotgun (WGS) entry which is preliminary data.</text>
</comment>
<gene>
    <name evidence="1" type="ORF">DM819_25040</name>
</gene>
<proteinExistence type="predicted"/>
<name>A0ABD6N707_9PSED</name>
<evidence type="ECO:0000313" key="2">
    <source>
        <dbReference type="Proteomes" id="UP000704738"/>
    </source>
</evidence>